<protein>
    <submittedName>
        <fullName evidence="2">Uncharacterized protein</fullName>
    </submittedName>
</protein>
<dbReference type="AlphaFoldDB" id="A0AAX0UEB6"/>
<gene>
    <name evidence="2" type="ORF">CWD88_08450</name>
</gene>
<evidence type="ECO:0000313" key="2">
    <source>
        <dbReference type="EMBL" id="PJO66655.1"/>
    </source>
</evidence>
<dbReference type="EMBL" id="PHRB01000006">
    <property type="protein sequence ID" value="PJO66655.1"/>
    <property type="molecule type" value="Genomic_DNA"/>
</dbReference>
<sequence>MIAANGARSVMRGVQQRQRRAPFRRRGASFGGHTPAVFLTNSLRLAHARRHACMPPRTDSERIRASPAEIVRGSSTTVSFGNIS</sequence>
<feature type="compositionally biased region" description="Basic residues" evidence="1">
    <location>
        <begin position="17"/>
        <end position="27"/>
    </location>
</feature>
<feature type="region of interest" description="Disordered" evidence="1">
    <location>
        <begin position="1"/>
        <end position="31"/>
    </location>
</feature>
<accession>A0AAX0UEB6</accession>
<dbReference type="Proteomes" id="UP000231878">
    <property type="component" value="Unassembled WGS sequence"/>
</dbReference>
<evidence type="ECO:0000313" key="3">
    <source>
        <dbReference type="Proteomes" id="UP000231878"/>
    </source>
</evidence>
<proteinExistence type="predicted"/>
<organism evidence="2 3">
    <name type="scientific">Burkholderia pseudomallei</name>
    <name type="common">Pseudomonas pseudomallei</name>
    <dbReference type="NCBI Taxonomy" id="28450"/>
    <lineage>
        <taxon>Bacteria</taxon>
        <taxon>Pseudomonadati</taxon>
        <taxon>Pseudomonadota</taxon>
        <taxon>Betaproteobacteria</taxon>
        <taxon>Burkholderiales</taxon>
        <taxon>Burkholderiaceae</taxon>
        <taxon>Burkholderia</taxon>
        <taxon>pseudomallei group</taxon>
    </lineage>
</organism>
<comment type="caution">
    <text evidence="2">The sequence shown here is derived from an EMBL/GenBank/DDBJ whole genome shotgun (WGS) entry which is preliminary data.</text>
</comment>
<reference evidence="2 3" key="1">
    <citation type="submission" date="2017-11" db="EMBL/GenBank/DDBJ databases">
        <title>Molecular characterization of Burkholderia pseudomallei and closely related isolates from Vietnam.</title>
        <authorList>
            <person name="Ustinov D.V."/>
            <person name="Antonov A.S."/>
            <person name="Avdusheva E.F."/>
            <person name="Shpak I.M."/>
            <person name="Zakharova I.B."/>
            <person name="Thi L.A."/>
            <person name="Teteryatnikova N."/>
            <person name="Lopasteyskaya Y.A."/>
            <person name="Kuzyutina J.A."/>
            <person name="Ngo T.N."/>
            <person name="Victorov D.V."/>
        </authorList>
    </citation>
    <scope>NUCLEOTIDE SEQUENCE [LARGE SCALE GENOMIC DNA]</scope>
    <source>
        <strain evidence="2 3">V1512</strain>
    </source>
</reference>
<name>A0AAX0UEB6_BURPE</name>
<evidence type="ECO:0000256" key="1">
    <source>
        <dbReference type="SAM" id="MobiDB-lite"/>
    </source>
</evidence>